<protein>
    <recommendedName>
        <fullName evidence="4">DUF2892 domain-containing protein</fullName>
    </recommendedName>
</protein>
<gene>
    <name evidence="2" type="ORF">A4D02_17335</name>
</gene>
<dbReference type="RefSeq" id="WP_014217139.1">
    <property type="nucleotide sequence ID" value="NZ_LWBO01000084.1"/>
</dbReference>
<proteinExistence type="predicted"/>
<evidence type="ECO:0000313" key="2">
    <source>
        <dbReference type="EMBL" id="OQP39099.1"/>
    </source>
</evidence>
<reference evidence="2 3" key="1">
    <citation type="submission" date="2016-04" db="EMBL/GenBank/DDBJ databases">
        <authorList>
            <person name="Chen L."/>
            <person name="Zhuang W."/>
            <person name="Wang G."/>
        </authorList>
    </citation>
    <scope>NUCLEOTIDE SEQUENCE [LARGE SCALE GENOMIC DNA]</scope>
    <source>
        <strain evidence="3">GR20</strain>
    </source>
</reference>
<keyword evidence="3" id="KW-1185">Reference proteome</keyword>
<keyword evidence="1" id="KW-0472">Membrane</keyword>
<feature type="transmembrane region" description="Helical" evidence="1">
    <location>
        <begin position="12"/>
        <end position="28"/>
    </location>
</feature>
<keyword evidence="1" id="KW-0812">Transmembrane</keyword>
<dbReference type="EMBL" id="LWBO01000084">
    <property type="protein sequence ID" value="OQP39099.1"/>
    <property type="molecule type" value="Genomic_DNA"/>
</dbReference>
<feature type="transmembrane region" description="Helical" evidence="1">
    <location>
        <begin position="34"/>
        <end position="58"/>
    </location>
</feature>
<evidence type="ECO:0000256" key="1">
    <source>
        <dbReference type="SAM" id="Phobius"/>
    </source>
</evidence>
<comment type="caution">
    <text evidence="2">The sequence shown here is derived from an EMBL/GenBank/DDBJ whole genome shotgun (WGS) entry which is preliminary data.</text>
</comment>
<evidence type="ECO:0008006" key="4">
    <source>
        <dbReference type="Google" id="ProtNLM"/>
    </source>
</evidence>
<accession>A0ABX3NLM9</accession>
<organism evidence="2 3">
    <name type="scientific">Niastella koreensis</name>
    <dbReference type="NCBI Taxonomy" id="354356"/>
    <lineage>
        <taxon>Bacteria</taxon>
        <taxon>Pseudomonadati</taxon>
        <taxon>Bacteroidota</taxon>
        <taxon>Chitinophagia</taxon>
        <taxon>Chitinophagales</taxon>
        <taxon>Chitinophagaceae</taxon>
        <taxon>Niastella</taxon>
    </lineage>
</organism>
<evidence type="ECO:0000313" key="3">
    <source>
        <dbReference type="Proteomes" id="UP000192277"/>
    </source>
</evidence>
<sequence>MIKRITSSWNLMRLLRFVMGIAVIVQGIRPGEHLAWIAGSFLVLSAVFNYGCCGSSGCPVPRSRKRQRVDGTFQPTQGV</sequence>
<keyword evidence="1" id="KW-1133">Transmembrane helix</keyword>
<name>A0ABX3NLM9_9BACT</name>
<dbReference type="Proteomes" id="UP000192277">
    <property type="component" value="Unassembled WGS sequence"/>
</dbReference>